<dbReference type="PANTHER" id="PTHR30146">
    <property type="entry name" value="LACI-RELATED TRANSCRIPTIONAL REPRESSOR"/>
    <property type="match status" value="1"/>
</dbReference>
<dbReference type="InterPro" id="IPR010982">
    <property type="entry name" value="Lambda_DNA-bd_dom_sf"/>
</dbReference>
<organism evidence="5 6">
    <name type="scientific">Lachnoclostridium phytofermentans</name>
    <dbReference type="NCBI Taxonomy" id="66219"/>
    <lineage>
        <taxon>Bacteria</taxon>
        <taxon>Bacillati</taxon>
        <taxon>Bacillota</taxon>
        <taxon>Clostridia</taxon>
        <taxon>Lachnospirales</taxon>
        <taxon>Lachnospiraceae</taxon>
    </lineage>
</organism>
<dbReference type="InterPro" id="IPR000843">
    <property type="entry name" value="HTH_LacI"/>
</dbReference>
<dbReference type="Proteomes" id="UP000262969">
    <property type="component" value="Unassembled WGS sequence"/>
</dbReference>
<dbReference type="Pfam" id="PF00356">
    <property type="entry name" value="LacI"/>
    <property type="match status" value="1"/>
</dbReference>
<name>A0A3D2XB32_9FIRM</name>
<keyword evidence="2" id="KW-0238">DNA-binding</keyword>
<evidence type="ECO:0000256" key="3">
    <source>
        <dbReference type="ARBA" id="ARBA00023163"/>
    </source>
</evidence>
<dbReference type="PROSITE" id="PS00356">
    <property type="entry name" value="HTH_LACI_1"/>
    <property type="match status" value="1"/>
</dbReference>
<dbReference type="CDD" id="cd01392">
    <property type="entry name" value="HTH_LacI"/>
    <property type="match status" value="1"/>
</dbReference>
<dbReference type="AlphaFoldDB" id="A0A3D2XB32"/>
<dbReference type="EMBL" id="DPVV01000604">
    <property type="protein sequence ID" value="HCL04349.1"/>
    <property type="molecule type" value="Genomic_DNA"/>
</dbReference>
<evidence type="ECO:0000313" key="5">
    <source>
        <dbReference type="EMBL" id="HCL04349.1"/>
    </source>
</evidence>
<comment type="caution">
    <text evidence="5">The sequence shown here is derived from an EMBL/GenBank/DDBJ whole genome shotgun (WGS) entry which is preliminary data.</text>
</comment>
<dbReference type="GO" id="GO:0000976">
    <property type="term" value="F:transcription cis-regulatory region binding"/>
    <property type="evidence" value="ECO:0007669"/>
    <property type="project" value="TreeGrafter"/>
</dbReference>
<sequence>MKTKITIKDIAREAGVSIATVSYVLNNKTEERISEETRKKVLQIINLLNYTPNKSAKALASNKNGSIAVYLPSDVTPLKRAEQLHFLHIFANVLKSYDYHLTLLCPDDFSQVDNSDAIICYDVSKEEFSKLGNNNFIPLLAVDCIIDDPLFFQVLFDYEKLLSDTNTYFAGEEFIFASFEVVNVKLKTMLEKLFPHMIFLQSVKDFKALYGKNVLVTEDTLYQLLKEDCNIYYQPSATNNKIQKLYECIELAMGRVQITSHNILV</sequence>
<evidence type="ECO:0000256" key="1">
    <source>
        <dbReference type="ARBA" id="ARBA00023015"/>
    </source>
</evidence>
<dbReference type="PRINTS" id="PR00036">
    <property type="entry name" value="HTHLACI"/>
</dbReference>
<dbReference type="Gene3D" id="1.10.260.40">
    <property type="entry name" value="lambda repressor-like DNA-binding domains"/>
    <property type="match status" value="1"/>
</dbReference>
<evidence type="ECO:0000313" key="6">
    <source>
        <dbReference type="Proteomes" id="UP000262969"/>
    </source>
</evidence>
<feature type="domain" description="HTH lacI-type" evidence="4">
    <location>
        <begin position="5"/>
        <end position="61"/>
    </location>
</feature>
<evidence type="ECO:0000259" key="4">
    <source>
        <dbReference type="PROSITE" id="PS50932"/>
    </source>
</evidence>
<dbReference type="GO" id="GO:0003700">
    <property type="term" value="F:DNA-binding transcription factor activity"/>
    <property type="evidence" value="ECO:0007669"/>
    <property type="project" value="TreeGrafter"/>
</dbReference>
<dbReference type="SMART" id="SM00354">
    <property type="entry name" value="HTH_LACI"/>
    <property type="match status" value="1"/>
</dbReference>
<proteinExistence type="predicted"/>
<gene>
    <name evidence="5" type="ORF">DHW61_18395</name>
</gene>
<dbReference type="PROSITE" id="PS50932">
    <property type="entry name" value="HTH_LACI_2"/>
    <property type="match status" value="1"/>
</dbReference>
<dbReference type="SUPFAM" id="SSF47413">
    <property type="entry name" value="lambda repressor-like DNA-binding domains"/>
    <property type="match status" value="1"/>
</dbReference>
<protein>
    <submittedName>
        <fullName evidence="5">LacI family transcriptional regulator</fullName>
    </submittedName>
</protein>
<evidence type="ECO:0000256" key="2">
    <source>
        <dbReference type="ARBA" id="ARBA00023125"/>
    </source>
</evidence>
<keyword evidence="1" id="KW-0805">Transcription regulation</keyword>
<reference evidence="5 6" key="1">
    <citation type="journal article" date="2018" name="Nat. Biotechnol.">
        <title>A standardized bacterial taxonomy based on genome phylogeny substantially revises the tree of life.</title>
        <authorList>
            <person name="Parks D.H."/>
            <person name="Chuvochina M."/>
            <person name="Waite D.W."/>
            <person name="Rinke C."/>
            <person name="Skarshewski A."/>
            <person name="Chaumeil P.A."/>
            <person name="Hugenholtz P."/>
        </authorList>
    </citation>
    <scope>NUCLEOTIDE SEQUENCE [LARGE SCALE GENOMIC DNA]</scope>
    <source>
        <strain evidence="5">UBA11728</strain>
    </source>
</reference>
<keyword evidence="3" id="KW-0804">Transcription</keyword>
<accession>A0A3D2XB32</accession>
<dbReference type="PANTHER" id="PTHR30146:SF109">
    <property type="entry name" value="HTH-TYPE TRANSCRIPTIONAL REGULATOR GALS"/>
    <property type="match status" value="1"/>
</dbReference>